<evidence type="ECO:0000256" key="4">
    <source>
        <dbReference type="ARBA" id="ARBA00023163"/>
    </source>
</evidence>
<dbReference type="Gene3D" id="1.10.1660.10">
    <property type="match status" value="1"/>
</dbReference>
<name>A0A1M6BU01_9FIRM</name>
<dbReference type="RefSeq" id="WP_073046533.1">
    <property type="nucleotide sequence ID" value="NZ_FQZL01000005.1"/>
</dbReference>
<dbReference type="EMBL" id="FQZL01000005">
    <property type="protein sequence ID" value="SHI52073.1"/>
    <property type="molecule type" value="Genomic_DNA"/>
</dbReference>
<keyword evidence="3 7" id="KW-0238">DNA-binding</keyword>
<dbReference type="Proteomes" id="UP000184052">
    <property type="component" value="Unassembled WGS sequence"/>
</dbReference>
<evidence type="ECO:0000313" key="8">
    <source>
        <dbReference type="Proteomes" id="UP000184052"/>
    </source>
</evidence>
<dbReference type="SMART" id="SM00422">
    <property type="entry name" value="HTH_MERR"/>
    <property type="match status" value="1"/>
</dbReference>
<evidence type="ECO:0000256" key="2">
    <source>
        <dbReference type="ARBA" id="ARBA00023015"/>
    </source>
</evidence>
<keyword evidence="5" id="KW-0175">Coiled coil</keyword>
<dbReference type="PANTHER" id="PTHR30204">
    <property type="entry name" value="REDOX-CYCLING DRUG-SENSING TRANSCRIPTIONAL ACTIVATOR SOXR"/>
    <property type="match status" value="1"/>
</dbReference>
<keyword evidence="4" id="KW-0804">Transcription</keyword>
<protein>
    <submittedName>
        <fullName evidence="7">DNA-binding transcriptional regulator, MerR family</fullName>
    </submittedName>
</protein>
<dbReference type="SUPFAM" id="SSF46955">
    <property type="entry name" value="Putative DNA-binding domain"/>
    <property type="match status" value="1"/>
</dbReference>
<keyword evidence="2" id="KW-0805">Transcription regulation</keyword>
<dbReference type="InterPro" id="IPR009061">
    <property type="entry name" value="DNA-bd_dom_put_sf"/>
</dbReference>
<dbReference type="InterPro" id="IPR047057">
    <property type="entry name" value="MerR_fam"/>
</dbReference>
<keyword evidence="8" id="KW-1185">Reference proteome</keyword>
<evidence type="ECO:0000256" key="1">
    <source>
        <dbReference type="ARBA" id="ARBA00022491"/>
    </source>
</evidence>
<evidence type="ECO:0000313" key="7">
    <source>
        <dbReference type="EMBL" id="SHI52073.1"/>
    </source>
</evidence>
<sequence length="278" mass="33037">MNRLKIGEMAKVNKVTIQTLRHYDNIGLLKPSMVDEDTGYRYYHINQSAKLDLINYMKLLGMSLDQIKKLFEKNDIELIVENLNRQLKWIEENKKKLEIMERGAMRFKENLGEYERTLEDESVRIIEFSERRIFCYDSGMNIYEKGIETYEYMLRELKNQVQLNNLPMIYFHNVGSIIRKKNIKARNYKSTEIFVFVDNDYSREEGFESVMEGKYACICFKGEEGFENELYYAEKLLDHVSGNGYEIVGDYLCEVITELPVFDENSRGMYIRLQVPIR</sequence>
<dbReference type="OrthoDB" id="9773308at2"/>
<evidence type="ECO:0000256" key="5">
    <source>
        <dbReference type="SAM" id="Coils"/>
    </source>
</evidence>
<keyword evidence="1" id="KW-0678">Repressor</keyword>
<dbReference type="SUPFAM" id="SSF55136">
    <property type="entry name" value="Probable bacterial effector-binding domain"/>
    <property type="match status" value="1"/>
</dbReference>
<feature type="domain" description="HTH merR-type" evidence="6">
    <location>
        <begin position="3"/>
        <end position="73"/>
    </location>
</feature>
<dbReference type="AlphaFoldDB" id="A0A1M6BU01"/>
<organism evidence="7 8">
    <name type="scientific">Dethiosulfatibacter aminovorans DSM 17477</name>
    <dbReference type="NCBI Taxonomy" id="1121476"/>
    <lineage>
        <taxon>Bacteria</taxon>
        <taxon>Bacillati</taxon>
        <taxon>Bacillota</taxon>
        <taxon>Tissierellia</taxon>
        <taxon>Dethiosulfatibacter</taxon>
    </lineage>
</organism>
<dbReference type="Gene3D" id="3.20.80.10">
    <property type="entry name" value="Regulatory factor, effector binding domain"/>
    <property type="match status" value="1"/>
</dbReference>
<evidence type="ECO:0000259" key="6">
    <source>
        <dbReference type="PROSITE" id="PS50937"/>
    </source>
</evidence>
<dbReference type="PANTHER" id="PTHR30204:SF69">
    <property type="entry name" value="MERR-FAMILY TRANSCRIPTIONAL REGULATOR"/>
    <property type="match status" value="1"/>
</dbReference>
<proteinExistence type="predicted"/>
<feature type="coiled-coil region" evidence="5">
    <location>
        <begin position="73"/>
        <end position="100"/>
    </location>
</feature>
<evidence type="ECO:0000256" key="3">
    <source>
        <dbReference type="ARBA" id="ARBA00023125"/>
    </source>
</evidence>
<reference evidence="7 8" key="1">
    <citation type="submission" date="2016-11" db="EMBL/GenBank/DDBJ databases">
        <authorList>
            <person name="Jaros S."/>
            <person name="Januszkiewicz K."/>
            <person name="Wedrychowicz H."/>
        </authorList>
    </citation>
    <scope>NUCLEOTIDE SEQUENCE [LARGE SCALE GENOMIC DNA]</scope>
    <source>
        <strain evidence="7 8">DSM 17477</strain>
    </source>
</reference>
<dbReference type="InterPro" id="IPR000551">
    <property type="entry name" value="MerR-type_HTH_dom"/>
</dbReference>
<dbReference type="GO" id="GO:0003700">
    <property type="term" value="F:DNA-binding transcription factor activity"/>
    <property type="evidence" value="ECO:0007669"/>
    <property type="project" value="InterPro"/>
</dbReference>
<dbReference type="PROSITE" id="PS50937">
    <property type="entry name" value="HTH_MERR_2"/>
    <property type="match status" value="1"/>
</dbReference>
<dbReference type="Pfam" id="PF13411">
    <property type="entry name" value="MerR_1"/>
    <property type="match status" value="1"/>
</dbReference>
<dbReference type="GO" id="GO:0003677">
    <property type="term" value="F:DNA binding"/>
    <property type="evidence" value="ECO:0007669"/>
    <property type="project" value="UniProtKB-KW"/>
</dbReference>
<accession>A0A1M6BU01</accession>
<dbReference type="InterPro" id="IPR011256">
    <property type="entry name" value="Reg_factor_effector_dom_sf"/>
</dbReference>
<gene>
    <name evidence="7" type="ORF">SAMN02745751_00468</name>
</gene>
<dbReference type="STRING" id="1121476.SAMN02745751_00468"/>